<comment type="cofactor">
    <cofactor evidence="13">
        <name>Zn(2+)</name>
        <dbReference type="ChEBI" id="CHEBI:29105"/>
    </cofactor>
    <text evidence="13">Binds 1 zinc ion per subunit.</text>
</comment>
<feature type="domain" description="Alanyl-transfer RNA synthetases family profile" evidence="15">
    <location>
        <begin position="2"/>
        <end position="715"/>
    </location>
</feature>
<gene>
    <name evidence="13 16" type="primary">alaS</name>
    <name evidence="16" type="ORF">caldi_07530</name>
</gene>
<evidence type="ECO:0000256" key="5">
    <source>
        <dbReference type="ARBA" id="ARBA00022741"/>
    </source>
</evidence>
<evidence type="ECO:0000259" key="15">
    <source>
        <dbReference type="PROSITE" id="PS50860"/>
    </source>
</evidence>
<feature type="binding site" evidence="13">
    <location>
        <position position="676"/>
    </location>
    <ligand>
        <name>Zn(2+)</name>
        <dbReference type="ChEBI" id="CHEBI:29105"/>
    </ligand>
</feature>
<dbReference type="EMBL" id="AP025628">
    <property type="protein sequence ID" value="BDG59663.1"/>
    <property type="molecule type" value="Genomic_DNA"/>
</dbReference>
<comment type="subcellular location">
    <subcellularLocation>
        <location evidence="13">Cytoplasm</location>
    </subcellularLocation>
</comment>
<dbReference type="InterPro" id="IPR012947">
    <property type="entry name" value="tRNA_SAD"/>
</dbReference>
<keyword evidence="14" id="KW-0175">Coiled coil</keyword>
<dbReference type="GO" id="GO:0000049">
    <property type="term" value="F:tRNA binding"/>
    <property type="evidence" value="ECO:0007669"/>
    <property type="project" value="UniProtKB-KW"/>
</dbReference>
<dbReference type="GO" id="GO:0005829">
    <property type="term" value="C:cytosol"/>
    <property type="evidence" value="ECO:0007669"/>
    <property type="project" value="TreeGrafter"/>
</dbReference>
<dbReference type="PANTHER" id="PTHR11777">
    <property type="entry name" value="ALANYL-TRNA SYNTHETASE"/>
    <property type="match status" value="1"/>
</dbReference>
<dbReference type="GO" id="GO:0004813">
    <property type="term" value="F:alanine-tRNA ligase activity"/>
    <property type="evidence" value="ECO:0007669"/>
    <property type="project" value="UniProtKB-UniRule"/>
</dbReference>
<comment type="catalytic activity">
    <reaction evidence="12 13">
        <text>tRNA(Ala) + L-alanine + ATP = L-alanyl-tRNA(Ala) + AMP + diphosphate</text>
        <dbReference type="Rhea" id="RHEA:12540"/>
        <dbReference type="Rhea" id="RHEA-COMP:9657"/>
        <dbReference type="Rhea" id="RHEA-COMP:9923"/>
        <dbReference type="ChEBI" id="CHEBI:30616"/>
        <dbReference type="ChEBI" id="CHEBI:33019"/>
        <dbReference type="ChEBI" id="CHEBI:57972"/>
        <dbReference type="ChEBI" id="CHEBI:78442"/>
        <dbReference type="ChEBI" id="CHEBI:78497"/>
        <dbReference type="ChEBI" id="CHEBI:456215"/>
        <dbReference type="EC" id="6.1.1.7"/>
    </reaction>
</comment>
<dbReference type="EC" id="6.1.1.7" evidence="13"/>
<dbReference type="CDD" id="cd00673">
    <property type="entry name" value="AlaRS_core"/>
    <property type="match status" value="1"/>
</dbReference>
<dbReference type="GO" id="GO:0140096">
    <property type="term" value="F:catalytic activity, acting on a protein"/>
    <property type="evidence" value="ECO:0007669"/>
    <property type="project" value="UniProtKB-ARBA"/>
</dbReference>
<dbReference type="NCBIfam" id="TIGR00344">
    <property type="entry name" value="alaS"/>
    <property type="match status" value="1"/>
</dbReference>
<keyword evidence="2 13" id="KW-0820">tRNA-binding</keyword>
<feature type="coiled-coil region" evidence="14">
    <location>
        <begin position="739"/>
        <end position="766"/>
    </location>
</feature>
<dbReference type="FunFam" id="3.30.54.20:FF:000001">
    <property type="entry name" value="Alanine--tRNA ligase"/>
    <property type="match status" value="1"/>
</dbReference>
<dbReference type="InterPro" id="IPR018162">
    <property type="entry name" value="Ala-tRNA-ligase_IIc_anticod-bd"/>
</dbReference>
<evidence type="ECO:0000256" key="8">
    <source>
        <dbReference type="ARBA" id="ARBA00022884"/>
    </source>
</evidence>
<feature type="binding site" evidence="13">
    <location>
        <position position="672"/>
    </location>
    <ligand>
        <name>Zn(2+)</name>
        <dbReference type="ChEBI" id="CHEBI:29105"/>
    </ligand>
</feature>
<evidence type="ECO:0000256" key="2">
    <source>
        <dbReference type="ARBA" id="ARBA00022555"/>
    </source>
</evidence>
<keyword evidence="4 13" id="KW-0479">Metal-binding</keyword>
<dbReference type="Pfam" id="PF01411">
    <property type="entry name" value="tRNA-synt_2c"/>
    <property type="match status" value="1"/>
</dbReference>
<protein>
    <recommendedName>
        <fullName evidence="13">Alanine--tRNA ligase</fullName>
        <ecNumber evidence="13">6.1.1.7</ecNumber>
    </recommendedName>
    <alternativeName>
        <fullName evidence="13">Alanyl-tRNA synthetase</fullName>
        <shortName evidence="13">AlaRS</shortName>
    </alternativeName>
</protein>
<feature type="binding site" evidence="13">
    <location>
        <position position="574"/>
    </location>
    <ligand>
        <name>Zn(2+)</name>
        <dbReference type="ChEBI" id="CHEBI:29105"/>
    </ligand>
</feature>
<keyword evidence="13" id="KW-0963">Cytoplasm</keyword>
<dbReference type="PROSITE" id="PS50860">
    <property type="entry name" value="AA_TRNA_LIGASE_II_ALA"/>
    <property type="match status" value="1"/>
</dbReference>
<dbReference type="Gene3D" id="3.30.930.10">
    <property type="entry name" value="Bira Bifunctional Protein, Domain 2"/>
    <property type="match status" value="1"/>
</dbReference>
<evidence type="ECO:0000256" key="11">
    <source>
        <dbReference type="ARBA" id="ARBA00024779"/>
    </source>
</evidence>
<comment type="function">
    <text evidence="11 13">Catalyzes the attachment of alanine to tRNA(Ala) in a two-step reaction: alanine is first activated by ATP to form Ala-AMP and then transferred to the acceptor end of tRNA(Ala). Also edits incorrectly charged Ser-tRNA(Ala) and Gly-tRNA(Ala) via its editing domain.</text>
</comment>
<evidence type="ECO:0000256" key="3">
    <source>
        <dbReference type="ARBA" id="ARBA00022598"/>
    </source>
</evidence>
<dbReference type="InterPro" id="IPR003156">
    <property type="entry name" value="DHHA1_dom"/>
</dbReference>
<dbReference type="HAMAP" id="MF_00036_B">
    <property type="entry name" value="Ala_tRNA_synth_B"/>
    <property type="match status" value="1"/>
</dbReference>
<comment type="domain">
    <text evidence="13">Consists of three domains; the N-terminal catalytic domain, the editing domain and the C-terminal C-Ala domain. The editing domain removes incorrectly charged amino acids, while the C-Ala domain, along with tRNA(Ala), serves as a bridge to cooperatively bring together the editing and aminoacylation centers thus stimulating deacylation of misacylated tRNAs.</text>
</comment>
<dbReference type="SUPFAM" id="SSF55186">
    <property type="entry name" value="ThrRS/AlaRS common domain"/>
    <property type="match status" value="1"/>
</dbReference>
<dbReference type="Gene3D" id="6.10.250.550">
    <property type="match status" value="1"/>
</dbReference>
<evidence type="ECO:0000256" key="1">
    <source>
        <dbReference type="ARBA" id="ARBA00008226"/>
    </source>
</evidence>
<dbReference type="GO" id="GO:0006419">
    <property type="term" value="P:alanyl-tRNA aminoacylation"/>
    <property type="evidence" value="ECO:0007669"/>
    <property type="project" value="UniProtKB-UniRule"/>
</dbReference>
<evidence type="ECO:0000256" key="14">
    <source>
        <dbReference type="SAM" id="Coils"/>
    </source>
</evidence>
<dbReference type="InterPro" id="IPR018164">
    <property type="entry name" value="Ala-tRNA-synth_IIc_N"/>
</dbReference>
<dbReference type="FunFam" id="3.10.310.40:FF:000001">
    <property type="entry name" value="Alanine--tRNA ligase"/>
    <property type="match status" value="1"/>
</dbReference>
<dbReference type="InterPro" id="IPR009000">
    <property type="entry name" value="Transl_B-barrel_sf"/>
</dbReference>
<dbReference type="GO" id="GO:0016740">
    <property type="term" value="F:transferase activity"/>
    <property type="evidence" value="ECO:0007669"/>
    <property type="project" value="UniProtKB-ARBA"/>
</dbReference>
<dbReference type="Pfam" id="PF07973">
    <property type="entry name" value="tRNA_SAD"/>
    <property type="match status" value="1"/>
</dbReference>
<keyword evidence="17" id="KW-1185">Reference proteome</keyword>
<keyword evidence="6 13" id="KW-0862">Zinc</keyword>
<dbReference type="PANTHER" id="PTHR11777:SF9">
    <property type="entry name" value="ALANINE--TRNA LIGASE, CYTOPLASMIC"/>
    <property type="match status" value="1"/>
</dbReference>
<proteinExistence type="inferred from homology"/>
<dbReference type="Gene3D" id="3.30.54.20">
    <property type="match status" value="1"/>
</dbReference>
<keyword evidence="8 13" id="KW-0694">RNA-binding</keyword>
<dbReference type="FunFam" id="3.30.980.10:FF:000004">
    <property type="entry name" value="Alanine--tRNA ligase, cytoplasmic"/>
    <property type="match status" value="1"/>
</dbReference>
<comment type="similarity">
    <text evidence="1 13">Belongs to the class-II aminoacyl-tRNA synthetase family.</text>
</comment>
<evidence type="ECO:0000256" key="7">
    <source>
        <dbReference type="ARBA" id="ARBA00022840"/>
    </source>
</evidence>
<evidence type="ECO:0000313" key="17">
    <source>
        <dbReference type="Proteomes" id="UP001163687"/>
    </source>
</evidence>
<evidence type="ECO:0000256" key="13">
    <source>
        <dbReference type="HAMAP-Rule" id="MF_00036"/>
    </source>
</evidence>
<keyword evidence="5 13" id="KW-0547">Nucleotide-binding</keyword>
<dbReference type="GO" id="GO:0002161">
    <property type="term" value="F:aminoacyl-tRNA deacylase activity"/>
    <property type="evidence" value="ECO:0007669"/>
    <property type="project" value="TreeGrafter"/>
</dbReference>
<dbReference type="RefSeq" id="WP_264843772.1">
    <property type="nucleotide sequence ID" value="NZ_AP025628.1"/>
</dbReference>
<dbReference type="GO" id="GO:0005524">
    <property type="term" value="F:ATP binding"/>
    <property type="evidence" value="ECO:0007669"/>
    <property type="project" value="UniProtKB-UniRule"/>
</dbReference>
<evidence type="ECO:0000313" key="16">
    <source>
        <dbReference type="EMBL" id="BDG59663.1"/>
    </source>
</evidence>
<dbReference type="InterPro" id="IPR018163">
    <property type="entry name" value="Thr/Ala-tRNA-synth_IIc_edit"/>
</dbReference>
<dbReference type="InterPro" id="IPR018165">
    <property type="entry name" value="Ala-tRNA-synth_IIc_core"/>
</dbReference>
<dbReference type="Pfam" id="PF02272">
    <property type="entry name" value="DHHA1"/>
    <property type="match status" value="1"/>
</dbReference>
<dbReference type="SUPFAM" id="SSF55681">
    <property type="entry name" value="Class II aaRS and biotin synthetases"/>
    <property type="match status" value="1"/>
</dbReference>
<accession>A0AA35CJS4</accession>
<dbReference type="AlphaFoldDB" id="A0AA35CJS4"/>
<feature type="binding site" evidence="13">
    <location>
        <position position="570"/>
    </location>
    <ligand>
        <name>Zn(2+)</name>
        <dbReference type="ChEBI" id="CHEBI:29105"/>
    </ligand>
</feature>
<dbReference type="SUPFAM" id="SSF101353">
    <property type="entry name" value="Putative anticodon-binding domain of alanyl-tRNA synthetase (AlaRS)"/>
    <property type="match status" value="1"/>
</dbReference>
<dbReference type="SMART" id="SM00863">
    <property type="entry name" value="tRNA_SAD"/>
    <property type="match status" value="1"/>
</dbReference>
<reference evidence="16" key="1">
    <citation type="submission" date="2022-03" db="EMBL/GenBank/DDBJ databases">
        <title>Complete genome sequence of Caldinitratiruptor microaerophilus.</title>
        <authorList>
            <person name="Mukaiyama R."/>
            <person name="Nishiyama T."/>
            <person name="Ueda K."/>
        </authorList>
    </citation>
    <scope>NUCLEOTIDE SEQUENCE</scope>
    <source>
        <strain evidence="16">JCM 16183</strain>
    </source>
</reference>
<dbReference type="InterPro" id="IPR002318">
    <property type="entry name" value="Ala-tRNA-lgiase_IIc"/>
</dbReference>
<dbReference type="KEGG" id="cmic:caldi_07530"/>
<keyword evidence="9 13" id="KW-0648">Protein biosynthesis</keyword>
<dbReference type="PRINTS" id="PR00980">
    <property type="entry name" value="TRNASYNTHALA"/>
</dbReference>
<evidence type="ECO:0000256" key="9">
    <source>
        <dbReference type="ARBA" id="ARBA00022917"/>
    </source>
</evidence>
<dbReference type="Gene3D" id="3.30.980.10">
    <property type="entry name" value="Threonyl-trna Synthetase, Chain A, domain 2"/>
    <property type="match status" value="1"/>
</dbReference>
<keyword evidence="10 13" id="KW-0030">Aminoacyl-tRNA synthetase</keyword>
<organism evidence="16 17">
    <name type="scientific">Caldinitratiruptor microaerophilus</name>
    <dbReference type="NCBI Taxonomy" id="671077"/>
    <lineage>
        <taxon>Bacteria</taxon>
        <taxon>Bacillati</taxon>
        <taxon>Bacillota</taxon>
        <taxon>Clostridia</taxon>
        <taxon>Eubacteriales</taxon>
        <taxon>Symbiobacteriaceae</taxon>
        <taxon>Caldinitratiruptor</taxon>
    </lineage>
</organism>
<name>A0AA35CJS4_9FIRM</name>
<evidence type="ECO:0000256" key="12">
    <source>
        <dbReference type="ARBA" id="ARBA00048300"/>
    </source>
</evidence>
<evidence type="ECO:0000256" key="4">
    <source>
        <dbReference type="ARBA" id="ARBA00022723"/>
    </source>
</evidence>
<dbReference type="GO" id="GO:0008270">
    <property type="term" value="F:zinc ion binding"/>
    <property type="evidence" value="ECO:0007669"/>
    <property type="project" value="UniProtKB-UniRule"/>
</dbReference>
<evidence type="ECO:0000256" key="10">
    <source>
        <dbReference type="ARBA" id="ARBA00023146"/>
    </source>
</evidence>
<keyword evidence="3 13" id="KW-0436">Ligase</keyword>
<dbReference type="InterPro" id="IPR050058">
    <property type="entry name" value="Ala-tRNA_ligase"/>
</dbReference>
<keyword evidence="7 13" id="KW-0067">ATP-binding</keyword>
<dbReference type="InterPro" id="IPR023033">
    <property type="entry name" value="Ala_tRNA_ligase_euk/bac"/>
</dbReference>
<sequence>MKTGAEIRQMFIDFFKEKGHTHVPSSSLVPAGDPTLLFTNAGMNQFKDVFLGLEKRPYTRAVTAQKCVRAGGKHNDLDAVGRTARHHTFFEMLGNFSFGDYFKKEALEWAWELVTSPRWFGLPKEKLWVTIYKDDEEAHDIWRAIGLPEERIVRMGEKDNFWAMGDTGPCGPCSEIFIDMGEEHRCDAEVCSIATCGCDRWREFWNNVFMQYNRQPDGTLVPLERPGVDTGLGLERMATILQGVWSNYDTDLLRDVIRAVEDLSGVRYDPGEGGLAHRVIADHVRACTFLIADGVRFSNEGRGYVMRRILRRAVRFGRTIGFKEPFMWKVSRAVVDLMGDAYPELRQNQEVIERELRRDEERFFATLDRGMERLEEIIAHMRRDGKTVIDGEDAFVLYDTYGFPLDIVQDVAREHGFKVDEEGYRRAMEAQRERARAARDVTYTGERLRGLAESLQDTPPTEFTGYTELAHEATVVAVLSPEGEPTGAGAGDRCIVVLDRTPFYAEGGGQVGDQGVMTAPGLRLRVEDTKKLPAGHHLHFVTVEEGFLEKGQRLTARVDAQRRLHTIKNHTATHLLHKALREVLGTHVHQAGSLVAPDRLRFDFTHEGPLTPEQVRAVEDRVNRVIEEGLPVEWTYMRLEEARASGAMALFGEKYGDIVRVVSVGDYSRELCGGTHCRNSSQIGLFKIVSESGVAAGVRRIEAVTGRRAYEYVLDLEDRLGQAALALKAPTLEEVPSRLESTLALLRALEREVEELRGRLARDEALRLLEDVREVDGVRFVAGVVAIAGMEDLRQMTDFLRQKLGSGVVVLGARSGDRANLVAAATADLAGKKVHCGNLVREVARLVDGSGGGRPDMAQAGGKSPEKLREAMDRVPEILRLQLRPAGVQG</sequence>
<dbReference type="InterPro" id="IPR045864">
    <property type="entry name" value="aa-tRNA-synth_II/BPL/LPL"/>
</dbReference>
<dbReference type="FunFam" id="3.30.930.10:FF:000004">
    <property type="entry name" value="Alanine--tRNA ligase"/>
    <property type="match status" value="1"/>
</dbReference>
<dbReference type="Gene3D" id="3.10.310.40">
    <property type="match status" value="1"/>
</dbReference>
<evidence type="ECO:0000256" key="6">
    <source>
        <dbReference type="ARBA" id="ARBA00022833"/>
    </source>
</evidence>
<dbReference type="Gene3D" id="2.40.30.130">
    <property type="match status" value="1"/>
</dbReference>
<dbReference type="SUPFAM" id="SSF50447">
    <property type="entry name" value="Translation proteins"/>
    <property type="match status" value="1"/>
</dbReference>
<dbReference type="Proteomes" id="UP001163687">
    <property type="component" value="Chromosome"/>
</dbReference>